<dbReference type="PROSITE" id="PS50197">
    <property type="entry name" value="BEACH"/>
    <property type="match status" value="1"/>
</dbReference>
<evidence type="ECO:0000259" key="1">
    <source>
        <dbReference type="PROSITE" id="PS50197"/>
    </source>
</evidence>
<dbReference type="PANTHER" id="PTHR13743:SF86">
    <property type="entry name" value="LYSOSOMAL-TRAFFICKING REGULATOR"/>
    <property type="match status" value="1"/>
</dbReference>
<dbReference type="SMART" id="SM01026">
    <property type="entry name" value="Beach"/>
    <property type="match status" value="1"/>
</dbReference>
<protein>
    <submittedName>
        <fullName evidence="3">Lysosomal-trafficking regulator-like protein</fullName>
    </submittedName>
</protein>
<dbReference type="VEuPathDB" id="VectorBase:LDEU010888"/>
<dbReference type="InterPro" id="IPR036372">
    <property type="entry name" value="BEACH_dom_sf"/>
</dbReference>
<dbReference type="Gene3D" id="1.10.1540.10">
    <property type="entry name" value="BEACH domain"/>
    <property type="match status" value="1"/>
</dbReference>
<dbReference type="Pfam" id="PF14844">
    <property type="entry name" value="PH_BEACH"/>
    <property type="match status" value="1"/>
</dbReference>
<reference evidence="3 4" key="1">
    <citation type="journal article" date="2018" name="Gigascience">
        <title>Genomes of trombidid mites reveal novel predicted allergens and laterally-transferred genes associated with secondary metabolism.</title>
        <authorList>
            <person name="Dong X."/>
            <person name="Chaisiri K."/>
            <person name="Xia D."/>
            <person name="Armstrong S.D."/>
            <person name="Fang Y."/>
            <person name="Donnelly M.J."/>
            <person name="Kadowaki T."/>
            <person name="McGarry J.W."/>
            <person name="Darby A.C."/>
            <person name="Makepeace B.L."/>
        </authorList>
    </citation>
    <scope>NUCLEOTIDE SEQUENCE [LARGE SCALE GENOMIC DNA]</scope>
    <source>
        <strain evidence="3">UoL-UT</strain>
    </source>
</reference>
<dbReference type="SUPFAM" id="SSF81837">
    <property type="entry name" value="BEACH domain"/>
    <property type="match status" value="1"/>
</dbReference>
<feature type="domain" description="BEACH-type PH" evidence="2">
    <location>
        <begin position="221"/>
        <end position="320"/>
    </location>
</feature>
<dbReference type="InterPro" id="IPR011993">
    <property type="entry name" value="PH-like_dom_sf"/>
</dbReference>
<sequence>MRTVPKLHPKVLLPLECFLKDLIAFNIPIEEMQAIENLLKTIEDIRSKKRIQFKCYKEVISEWFVELDRDRQIRKKSSIDNEVRVVSRMDDLTASVTEQAMSVTRDFVEAQNRERKQFFNYIKQVNSRNFSTKKAWNNLILTFFHEKSVWYFKEAFPQHWELDPTEGPLRIRRRLRRCFINIDQKFFRKEREVEKQKNLLAYLFSKNKYETDSSAFIDRIHTNERITYTSPCLVITPAEEYPGEVLIGSSCVHFVGEQRNSTSDSSVVAEVWMFEEIKEVKKCRFQLQNNAVEMFLTNGLTFLIAFETNASCDEFVNSLLTARSLPNLTIDKNLLEMTQLWRERKITNFEYLTYLNKLAGRSFNDLMQYPVFPFVLSEYECPVLDLEAQSSFRKLNRPMAVQKKSKEDYYVNQYAYLKAEYESTQHLGEMMLPTTGPYHYGSHYSNSGTVLHFLVRLPPFTQMFLQYQDNNFDIPDRTFHSLSTSWKLSSGDSTTDFKELIPEFFFLPEFLVNSEKFNFGARQNNEMVDNVNLSKWCRNDPRMFILIHRQALESDYITEHLNEWIDLVFGYQQSGKNAVDAINVFHPATYYGIDASKIKDP</sequence>
<dbReference type="PANTHER" id="PTHR13743">
    <property type="entry name" value="BEIGE/BEACH-RELATED"/>
    <property type="match status" value="1"/>
</dbReference>
<comment type="caution">
    <text evidence="3">The sequence shown here is derived from an EMBL/GenBank/DDBJ whole genome shotgun (WGS) entry which is preliminary data.</text>
</comment>
<dbReference type="Gene3D" id="2.30.29.30">
    <property type="entry name" value="Pleckstrin-homology domain (PH domain)/Phosphotyrosine-binding domain (PTB)"/>
    <property type="match status" value="1"/>
</dbReference>
<dbReference type="AlphaFoldDB" id="A0A443S0T7"/>
<dbReference type="InterPro" id="IPR050865">
    <property type="entry name" value="BEACH_Domain"/>
</dbReference>
<gene>
    <name evidence="3" type="ORF">B4U80_00840</name>
</gene>
<dbReference type="STRING" id="299467.A0A443S0T7"/>
<name>A0A443S0T7_9ACAR</name>
<feature type="domain" description="BEACH" evidence="1">
    <location>
        <begin position="326"/>
        <end position="601"/>
    </location>
</feature>
<evidence type="ECO:0000259" key="2">
    <source>
        <dbReference type="PROSITE" id="PS51783"/>
    </source>
</evidence>
<dbReference type="CDD" id="cd06071">
    <property type="entry name" value="Beach"/>
    <property type="match status" value="1"/>
</dbReference>
<dbReference type="EMBL" id="NCKV01013447">
    <property type="protein sequence ID" value="RWS21152.1"/>
    <property type="molecule type" value="Genomic_DNA"/>
</dbReference>
<proteinExistence type="predicted"/>
<dbReference type="PROSITE" id="PS51783">
    <property type="entry name" value="PH_BEACH"/>
    <property type="match status" value="1"/>
</dbReference>
<keyword evidence="4" id="KW-1185">Reference proteome</keyword>
<evidence type="ECO:0000313" key="4">
    <source>
        <dbReference type="Proteomes" id="UP000288716"/>
    </source>
</evidence>
<dbReference type="OrthoDB" id="26681at2759"/>
<evidence type="ECO:0000313" key="3">
    <source>
        <dbReference type="EMBL" id="RWS21152.1"/>
    </source>
</evidence>
<dbReference type="Pfam" id="PF02138">
    <property type="entry name" value="Beach"/>
    <property type="match status" value="1"/>
</dbReference>
<organism evidence="3 4">
    <name type="scientific">Leptotrombidium deliense</name>
    <dbReference type="NCBI Taxonomy" id="299467"/>
    <lineage>
        <taxon>Eukaryota</taxon>
        <taxon>Metazoa</taxon>
        <taxon>Ecdysozoa</taxon>
        <taxon>Arthropoda</taxon>
        <taxon>Chelicerata</taxon>
        <taxon>Arachnida</taxon>
        <taxon>Acari</taxon>
        <taxon>Acariformes</taxon>
        <taxon>Trombidiformes</taxon>
        <taxon>Prostigmata</taxon>
        <taxon>Anystina</taxon>
        <taxon>Parasitengona</taxon>
        <taxon>Trombiculoidea</taxon>
        <taxon>Trombiculidae</taxon>
        <taxon>Leptotrombidium</taxon>
    </lineage>
</organism>
<dbReference type="Proteomes" id="UP000288716">
    <property type="component" value="Unassembled WGS sequence"/>
</dbReference>
<dbReference type="CDD" id="cd01201">
    <property type="entry name" value="PH_BEACH"/>
    <property type="match status" value="1"/>
</dbReference>
<dbReference type="InterPro" id="IPR000409">
    <property type="entry name" value="BEACH_dom"/>
</dbReference>
<dbReference type="SUPFAM" id="SSF50729">
    <property type="entry name" value="PH domain-like"/>
    <property type="match status" value="1"/>
</dbReference>
<accession>A0A443S0T7</accession>
<feature type="non-terminal residue" evidence="3">
    <location>
        <position position="601"/>
    </location>
</feature>
<dbReference type="InterPro" id="IPR023362">
    <property type="entry name" value="PH-BEACH_dom"/>
</dbReference>